<sequence length="723" mass="79540">MLLKNLMEEKQLDFNQPFLSVRRFSSTVTTSEAEVKRKTVNSVPKIPPLPAYKSELKSGPIRNPGTVPFVWEQTPGRPKNESKSQTRALDRPPIAPKLPPGRILNVKKQPLDKAPEGTNSKCYQTGIVRTTSKSVPLADKNAIKCESSKEGMEETESSTTDDGDEAFVDALDTLSRTESFFLNCSVSGVSALDDAEVKPTGTFSTDPQTRDFMMGRFLPAAKAIASEAPHYTTRKKPIVCEQPRQIKKIVDISKRQPPQQYSSNNLHFHAQHERWEESDDEDDYDVPESSSASVCGLLPQFCLKSSFCLMNPVPGMRLQEREPISLGYHRAQASSCSGTEHEKVRVAVYEQSSSVGSLRAKTQENKLDLKYKASQVASGGEGHKLDGSSLYRRLQGNVVPPNHNANCQSPVSNEIRFLEIPENAKNLKLNDSDPQRKGIKNFRELLANESTNLESGLRSPVEKTLYIDSLHKVKSPSSNCSSSDSKRLSDGRGDELNVLVKSMGMEEAASIHSSLHDVKQLNVVDEKAMLEPKIMEFIHSKNLSSPDTAAQGVQIDVKNSSTEDQVLTNNLIKLTSTKVAGSEKFDLALQSELQGKLSNQDFRGVVQDSVSSTRSKMGDDGKIDSQSQSLSSGEGSHGLYLQLPLPLPPPKSPSDSWLKRTLPTVSVGKSSTWSSLGTLNCPRVQGSKSPSVDPKWETIVKTSNVQHGHLRFSEELLTPIPEV</sequence>
<organism evidence="1 2">
    <name type="scientific">Pistacia atlantica</name>
    <dbReference type="NCBI Taxonomy" id="434234"/>
    <lineage>
        <taxon>Eukaryota</taxon>
        <taxon>Viridiplantae</taxon>
        <taxon>Streptophyta</taxon>
        <taxon>Embryophyta</taxon>
        <taxon>Tracheophyta</taxon>
        <taxon>Spermatophyta</taxon>
        <taxon>Magnoliopsida</taxon>
        <taxon>eudicotyledons</taxon>
        <taxon>Gunneridae</taxon>
        <taxon>Pentapetalae</taxon>
        <taxon>rosids</taxon>
        <taxon>malvids</taxon>
        <taxon>Sapindales</taxon>
        <taxon>Anacardiaceae</taxon>
        <taxon>Pistacia</taxon>
    </lineage>
</organism>
<dbReference type="Proteomes" id="UP001164250">
    <property type="component" value="Chromosome 1"/>
</dbReference>
<protein>
    <submittedName>
        <fullName evidence="1">Uncharacterized protein</fullName>
    </submittedName>
</protein>
<gene>
    <name evidence="1" type="ORF">Patl1_02446</name>
</gene>
<proteinExistence type="predicted"/>
<comment type="caution">
    <text evidence="1">The sequence shown here is derived from an EMBL/GenBank/DDBJ whole genome shotgun (WGS) entry which is preliminary data.</text>
</comment>
<dbReference type="EMBL" id="CM047897">
    <property type="protein sequence ID" value="KAJ0111632.1"/>
    <property type="molecule type" value="Genomic_DNA"/>
</dbReference>
<evidence type="ECO:0000313" key="1">
    <source>
        <dbReference type="EMBL" id="KAJ0111632.1"/>
    </source>
</evidence>
<evidence type="ECO:0000313" key="2">
    <source>
        <dbReference type="Proteomes" id="UP001164250"/>
    </source>
</evidence>
<accession>A0ACC1C7U0</accession>
<name>A0ACC1C7U0_9ROSI</name>
<reference evidence="2" key="1">
    <citation type="journal article" date="2023" name="G3 (Bethesda)">
        <title>Genome assembly and association tests identify interacting loci associated with vigor, precocity, and sex in interspecific pistachio rootstocks.</title>
        <authorList>
            <person name="Palmer W."/>
            <person name="Jacygrad E."/>
            <person name="Sagayaradj S."/>
            <person name="Cavanaugh K."/>
            <person name="Han R."/>
            <person name="Bertier L."/>
            <person name="Beede B."/>
            <person name="Kafkas S."/>
            <person name="Golino D."/>
            <person name="Preece J."/>
            <person name="Michelmore R."/>
        </authorList>
    </citation>
    <scope>NUCLEOTIDE SEQUENCE [LARGE SCALE GENOMIC DNA]</scope>
</reference>
<keyword evidence="2" id="KW-1185">Reference proteome</keyword>